<keyword evidence="2" id="KW-1185">Reference proteome</keyword>
<accession>A0A914YX41</accession>
<proteinExistence type="predicted"/>
<dbReference type="WBParaSite" id="PSU_v2.g2648.t1">
    <property type="protein sequence ID" value="PSU_v2.g2648.t1"/>
    <property type="gene ID" value="PSU_v2.g2648"/>
</dbReference>
<organism evidence="2 3">
    <name type="scientific">Panagrolaimus superbus</name>
    <dbReference type="NCBI Taxonomy" id="310955"/>
    <lineage>
        <taxon>Eukaryota</taxon>
        <taxon>Metazoa</taxon>
        <taxon>Ecdysozoa</taxon>
        <taxon>Nematoda</taxon>
        <taxon>Chromadorea</taxon>
        <taxon>Rhabditida</taxon>
        <taxon>Tylenchina</taxon>
        <taxon>Panagrolaimomorpha</taxon>
        <taxon>Panagrolaimoidea</taxon>
        <taxon>Panagrolaimidae</taxon>
        <taxon>Panagrolaimus</taxon>
    </lineage>
</organism>
<dbReference type="AlphaFoldDB" id="A0A914YX41"/>
<feature type="compositionally biased region" description="Polar residues" evidence="1">
    <location>
        <begin position="56"/>
        <end position="80"/>
    </location>
</feature>
<feature type="compositionally biased region" description="Polar residues" evidence="1">
    <location>
        <begin position="469"/>
        <end position="491"/>
    </location>
</feature>
<protein>
    <submittedName>
        <fullName evidence="3">Uncharacterized protein</fullName>
    </submittedName>
</protein>
<evidence type="ECO:0000313" key="3">
    <source>
        <dbReference type="WBParaSite" id="PSU_v2.g2648.t1"/>
    </source>
</evidence>
<evidence type="ECO:0000313" key="2">
    <source>
        <dbReference type="Proteomes" id="UP000887577"/>
    </source>
</evidence>
<feature type="compositionally biased region" description="Low complexity" evidence="1">
    <location>
        <begin position="1"/>
        <end position="19"/>
    </location>
</feature>
<sequence>MSTSGSSSPCSVSMASPNSGEYYVKSSYVPQEKSTVSPYEEVIFPLASISKEERQQQYQTPIQRSSTNRNSRVRFSSDTKPITPDDGSAVAMAPAIRPGKRKAKRRLFGPINDDHTAFSPVDDLYKAAEIPSVPLDSRVTLYDKGWYTTPSTNRALSPTGIFVGCCKPPRRTLVSERLLRNRQSGFPTSSEYSIVKRAEIEPHPIRYFVEVYHSGRPQIETRRKRRFLPRKDVDFVNPNELNKDYYNFPKEVCYDWERTECSRDPEGLPLKQFSTIYWFGGNSKQGNAKPVGIKGQNVIVSSDIQKQHLQKESEGERERHMIITDTSMSQKANNEEEVVEIVEEKPVITVRQEEGKTITTIETTTVITTSEHFEGDYSEGVKEEEDISSIQTSTPLPSKIESLLQVVEQQPIAEPVTVIETFSKTGELETVPIKKYSNVYHFGTSLKSLSPVEWVKKKKGILFIRKSSSRSQNTSTLEEPQPSTSKETTAENVGEKGLLGKRKKSSEAEPIVAKIAHEVSERARTFSMSKHYPEISRPFEGQLKEIHRNPEAQSANLFDCISFADENAIEEPRFKKAKHGRAARLCLACVGGNNRRRNEIERKSSKEFEEGHVQAEPHRAIEEARVEKVYAYEPTNVNEVLETAETATKSKKYNKIPEVIVTHDLSLIPATSEEDLQEASTIQTEVQQSDLPQQVETIHAGKSTEIAEEEETTTVTSVTVLPTPTPSEATFVEEYIQENVITESPPPKTSEISGGYPILSAPYIGDINILDKNHEAPHAEFLIENTAIPTQEKELS</sequence>
<dbReference type="Proteomes" id="UP000887577">
    <property type="component" value="Unplaced"/>
</dbReference>
<feature type="region of interest" description="Disordered" evidence="1">
    <location>
        <begin position="1"/>
        <end position="21"/>
    </location>
</feature>
<feature type="region of interest" description="Disordered" evidence="1">
    <location>
        <begin position="53"/>
        <end position="89"/>
    </location>
</feature>
<feature type="region of interest" description="Disordered" evidence="1">
    <location>
        <begin position="469"/>
        <end position="502"/>
    </location>
</feature>
<name>A0A914YX41_9BILA</name>
<reference evidence="3" key="1">
    <citation type="submission" date="2022-11" db="UniProtKB">
        <authorList>
            <consortium name="WormBaseParasite"/>
        </authorList>
    </citation>
    <scope>IDENTIFICATION</scope>
</reference>
<evidence type="ECO:0000256" key="1">
    <source>
        <dbReference type="SAM" id="MobiDB-lite"/>
    </source>
</evidence>